<dbReference type="EMBL" id="JACHMI010000001">
    <property type="protein sequence ID" value="MBB6546950.1"/>
    <property type="molecule type" value="Genomic_DNA"/>
</dbReference>
<organism evidence="9 10">
    <name type="scientific">Nonomuraea rubra</name>
    <dbReference type="NCBI Taxonomy" id="46180"/>
    <lineage>
        <taxon>Bacteria</taxon>
        <taxon>Bacillati</taxon>
        <taxon>Actinomycetota</taxon>
        <taxon>Actinomycetes</taxon>
        <taxon>Streptosporangiales</taxon>
        <taxon>Streptosporangiaceae</taxon>
        <taxon>Nonomuraea</taxon>
    </lineage>
</organism>
<evidence type="ECO:0000256" key="6">
    <source>
        <dbReference type="ARBA" id="ARBA00023136"/>
    </source>
</evidence>
<evidence type="ECO:0000256" key="2">
    <source>
        <dbReference type="ARBA" id="ARBA00022448"/>
    </source>
</evidence>
<dbReference type="PANTHER" id="PTHR42718">
    <property type="entry name" value="MAJOR FACILITATOR SUPERFAMILY MULTIDRUG TRANSPORTER MFSC"/>
    <property type="match status" value="1"/>
</dbReference>
<feature type="transmembrane region" description="Helical" evidence="7">
    <location>
        <begin position="119"/>
        <end position="139"/>
    </location>
</feature>
<name>A0A7X0NP44_9ACTN</name>
<dbReference type="RefSeq" id="WP_185101678.1">
    <property type="nucleotide sequence ID" value="NZ_JACHMI010000001.1"/>
</dbReference>
<feature type="transmembrane region" description="Helical" evidence="7">
    <location>
        <begin position="89"/>
        <end position="107"/>
    </location>
</feature>
<comment type="subcellular location">
    <subcellularLocation>
        <location evidence="1">Cell membrane</location>
        <topology evidence="1">Multi-pass membrane protein</topology>
    </subcellularLocation>
</comment>
<gene>
    <name evidence="9" type="ORF">HD593_001745</name>
</gene>
<dbReference type="SUPFAM" id="SSF103473">
    <property type="entry name" value="MFS general substrate transporter"/>
    <property type="match status" value="1"/>
</dbReference>
<feature type="domain" description="Major facilitator superfamily (MFS) profile" evidence="8">
    <location>
        <begin position="1"/>
        <end position="424"/>
    </location>
</feature>
<evidence type="ECO:0000313" key="10">
    <source>
        <dbReference type="Proteomes" id="UP000565579"/>
    </source>
</evidence>
<dbReference type="Gene3D" id="1.20.1250.20">
    <property type="entry name" value="MFS general substrate transporter like domains"/>
    <property type="match status" value="1"/>
</dbReference>
<dbReference type="InterPro" id="IPR036259">
    <property type="entry name" value="MFS_trans_sf"/>
</dbReference>
<evidence type="ECO:0000256" key="3">
    <source>
        <dbReference type="ARBA" id="ARBA00022475"/>
    </source>
</evidence>
<feature type="transmembrane region" description="Helical" evidence="7">
    <location>
        <begin position="400"/>
        <end position="419"/>
    </location>
</feature>
<dbReference type="PROSITE" id="PS50850">
    <property type="entry name" value="MFS"/>
    <property type="match status" value="1"/>
</dbReference>
<evidence type="ECO:0000256" key="1">
    <source>
        <dbReference type="ARBA" id="ARBA00004651"/>
    </source>
</evidence>
<sequence length="440" mass="45068">MAQLDATAINVALPTIQRDLGIGPGLAQWAVLGYALPLIALTVPSGRWLDGAAARTALVLSISGFGCASILVGLAPDIAWLIAARAVQGTFGAVLLTLISLLATIAVRDEARGRAMSLVLILGSLGGMSGPVLGGLLIEALGWPWIFYLNVPVSVLVIAIGVAQLPPGGRPRLPDRAWALEAGLLGAAAVAVMLALSLAAGEGAGWIVLAVVAVPFMLMWRRLPGSRPVIDLLRAQRVAAPHLALLAEMTAVMAALFVIPFYLQGVAAVLPTQTGLAMLAFPTAMMLTGLAAGILADRWDARRVAQIGTVTVTIGLVLIIPMGTGWGPADLAWRLAVAGAGAGLFAGPNQAMAMTNTPRHLLGTAAATTSLARQLGVALGPALATCVWSFGGYGLQGMRIAVVLAAAMAAASMLALTWYRNPADRPPAASTKGGRRCPNP</sequence>
<feature type="transmembrane region" description="Helical" evidence="7">
    <location>
        <begin position="307"/>
        <end position="326"/>
    </location>
</feature>
<evidence type="ECO:0000256" key="7">
    <source>
        <dbReference type="SAM" id="Phobius"/>
    </source>
</evidence>
<keyword evidence="10" id="KW-1185">Reference proteome</keyword>
<feature type="transmembrane region" description="Helical" evidence="7">
    <location>
        <begin position="145"/>
        <end position="165"/>
    </location>
</feature>
<dbReference type="InterPro" id="IPR011701">
    <property type="entry name" value="MFS"/>
</dbReference>
<reference evidence="9 10" key="1">
    <citation type="submission" date="2020-08" db="EMBL/GenBank/DDBJ databases">
        <title>Sequencing the genomes of 1000 actinobacteria strains.</title>
        <authorList>
            <person name="Klenk H.-P."/>
        </authorList>
    </citation>
    <scope>NUCLEOTIDE SEQUENCE [LARGE SCALE GENOMIC DNA]</scope>
    <source>
        <strain evidence="9 10">DSM 43768</strain>
    </source>
</reference>
<feature type="transmembrane region" description="Helical" evidence="7">
    <location>
        <begin position="177"/>
        <end position="198"/>
    </location>
</feature>
<feature type="transmembrane region" description="Helical" evidence="7">
    <location>
        <begin position="243"/>
        <end position="263"/>
    </location>
</feature>
<keyword evidence="4 7" id="KW-0812">Transmembrane</keyword>
<feature type="transmembrane region" description="Helical" evidence="7">
    <location>
        <begin position="275"/>
        <end position="295"/>
    </location>
</feature>
<dbReference type="CDD" id="cd17321">
    <property type="entry name" value="MFS_MMR_MDR_like"/>
    <property type="match status" value="1"/>
</dbReference>
<dbReference type="Gene3D" id="1.20.1720.10">
    <property type="entry name" value="Multidrug resistance protein D"/>
    <property type="match status" value="1"/>
</dbReference>
<feature type="transmembrane region" description="Helical" evidence="7">
    <location>
        <begin position="57"/>
        <end position="83"/>
    </location>
</feature>
<dbReference type="AlphaFoldDB" id="A0A7X0NP44"/>
<feature type="transmembrane region" description="Helical" evidence="7">
    <location>
        <begin position="204"/>
        <end position="223"/>
    </location>
</feature>
<dbReference type="GO" id="GO:0005886">
    <property type="term" value="C:plasma membrane"/>
    <property type="evidence" value="ECO:0007669"/>
    <property type="project" value="UniProtKB-SubCell"/>
</dbReference>
<evidence type="ECO:0000256" key="5">
    <source>
        <dbReference type="ARBA" id="ARBA00022989"/>
    </source>
</evidence>
<evidence type="ECO:0000259" key="8">
    <source>
        <dbReference type="PROSITE" id="PS50850"/>
    </source>
</evidence>
<evidence type="ECO:0000313" key="9">
    <source>
        <dbReference type="EMBL" id="MBB6546950.1"/>
    </source>
</evidence>
<proteinExistence type="predicted"/>
<dbReference type="Pfam" id="PF07690">
    <property type="entry name" value="MFS_1"/>
    <property type="match status" value="1"/>
</dbReference>
<protein>
    <submittedName>
        <fullName evidence="9">MFS family permease</fullName>
    </submittedName>
</protein>
<feature type="transmembrane region" description="Helical" evidence="7">
    <location>
        <begin position="375"/>
        <end position="394"/>
    </location>
</feature>
<keyword evidence="6 7" id="KW-0472">Membrane</keyword>
<keyword evidence="3" id="KW-1003">Cell membrane</keyword>
<keyword evidence="2" id="KW-0813">Transport</keyword>
<dbReference type="GO" id="GO:0022857">
    <property type="term" value="F:transmembrane transporter activity"/>
    <property type="evidence" value="ECO:0007669"/>
    <property type="project" value="InterPro"/>
</dbReference>
<dbReference type="Proteomes" id="UP000565579">
    <property type="component" value="Unassembled WGS sequence"/>
</dbReference>
<accession>A0A7X0NP44</accession>
<comment type="caution">
    <text evidence="9">The sequence shown here is derived from an EMBL/GenBank/DDBJ whole genome shotgun (WGS) entry which is preliminary data.</text>
</comment>
<dbReference type="InterPro" id="IPR020846">
    <property type="entry name" value="MFS_dom"/>
</dbReference>
<evidence type="ECO:0000256" key="4">
    <source>
        <dbReference type="ARBA" id="ARBA00022692"/>
    </source>
</evidence>
<feature type="transmembrane region" description="Helical" evidence="7">
    <location>
        <begin position="26"/>
        <end position="45"/>
    </location>
</feature>
<keyword evidence="5 7" id="KW-1133">Transmembrane helix</keyword>
<dbReference type="PANTHER" id="PTHR42718:SF46">
    <property type="entry name" value="BLR6921 PROTEIN"/>
    <property type="match status" value="1"/>
</dbReference>